<dbReference type="EC" id="2.7.4.28" evidence="5"/>
<dbReference type="EMBL" id="WFKQ01000002">
    <property type="protein sequence ID" value="MUG31853.1"/>
    <property type="molecule type" value="Genomic_DNA"/>
</dbReference>
<dbReference type="InterPro" id="IPR026530">
    <property type="entry name" value="PSRP"/>
</dbReference>
<evidence type="ECO:0000256" key="2">
    <source>
        <dbReference type="ARBA" id="ARBA00022679"/>
    </source>
</evidence>
<keyword evidence="1 5" id="KW-0723">Serine/threonine-protein kinase</keyword>
<comment type="catalytic activity">
    <reaction evidence="5">
        <text>[pyruvate, water dikinase] + ADP = [pyruvate, water dikinase]-phosphate + AMP + H(+)</text>
        <dbReference type="Rhea" id="RHEA:46020"/>
        <dbReference type="Rhea" id="RHEA-COMP:11425"/>
        <dbReference type="Rhea" id="RHEA-COMP:11426"/>
        <dbReference type="ChEBI" id="CHEBI:15378"/>
        <dbReference type="ChEBI" id="CHEBI:43176"/>
        <dbReference type="ChEBI" id="CHEBI:68546"/>
        <dbReference type="ChEBI" id="CHEBI:456215"/>
        <dbReference type="ChEBI" id="CHEBI:456216"/>
        <dbReference type="EC" id="2.7.11.33"/>
    </reaction>
</comment>
<comment type="function">
    <text evidence="5">Bifunctional serine/threonine kinase and phosphorylase involved in the regulation of the phosphoenolpyruvate synthase (PEPS) by catalyzing its phosphorylation/dephosphorylation.</text>
</comment>
<comment type="caution">
    <text evidence="6">The sequence shown here is derived from an EMBL/GenBank/DDBJ whole genome shotgun (WGS) entry which is preliminary data.</text>
</comment>
<dbReference type="HAMAP" id="MF_01062">
    <property type="entry name" value="PSRP"/>
    <property type="match status" value="1"/>
</dbReference>
<evidence type="ECO:0000313" key="7">
    <source>
        <dbReference type="Proteomes" id="UP000442109"/>
    </source>
</evidence>
<evidence type="ECO:0000256" key="1">
    <source>
        <dbReference type="ARBA" id="ARBA00022527"/>
    </source>
</evidence>
<dbReference type="AlphaFoldDB" id="A0A844LZ88"/>
<keyword evidence="3 5" id="KW-0547">Nucleotide-binding</keyword>
<dbReference type="RefSeq" id="WP_011960220.1">
    <property type="nucleotide sequence ID" value="NZ_WFKQ01000002.1"/>
</dbReference>
<dbReference type="Proteomes" id="UP000442109">
    <property type="component" value="Unassembled WGS sequence"/>
</dbReference>
<keyword evidence="4 5" id="KW-0418">Kinase</keyword>
<dbReference type="EC" id="2.7.11.33" evidence="5"/>
<dbReference type="GO" id="GO:0016776">
    <property type="term" value="F:phosphotransferase activity, phosphate group as acceptor"/>
    <property type="evidence" value="ECO:0007669"/>
    <property type="project" value="UniProtKB-UniRule"/>
</dbReference>
<accession>A0A844LZ88</accession>
<dbReference type="GO" id="GO:0005524">
    <property type="term" value="F:ATP binding"/>
    <property type="evidence" value="ECO:0007669"/>
    <property type="project" value="InterPro"/>
</dbReference>
<keyword evidence="7" id="KW-1185">Reference proteome</keyword>
<gene>
    <name evidence="6" type="primary">ppsR</name>
    <name evidence="6" type="ORF">GB996_03500</name>
</gene>
<evidence type="ECO:0000256" key="5">
    <source>
        <dbReference type="HAMAP-Rule" id="MF_01062"/>
    </source>
</evidence>
<dbReference type="OrthoDB" id="9782201at2"/>
<evidence type="ECO:0000256" key="4">
    <source>
        <dbReference type="ARBA" id="ARBA00022777"/>
    </source>
</evidence>
<sequence length="299" mass="33261">MENLLNTLSVKPTIQNRSALAVDDKPQVIRVAFFISDGTAITAETLGRSILSQFASVPFETRVIPYVDTIETAEAAVKHINEAYQSTGILPLVFDTIVDPDIRAVVNSAQACNLDMYEGLIGRITDEIGVEPDGHSGHAHDNVDSETYKSRIDAVHFALDNDDGARTRHYDMADIILIGVSRSGKTPTSLYLALQFGIRAANYPLTEDDLFDNQLPKALQPHRGKLFGLIIDTERLQKIRQERRAGSRYASYKQCEEEQRAIQAIYMTQNIPSLNVSEMSVEEIATRILQITGLKRRIG</sequence>
<dbReference type="NCBIfam" id="NF003742">
    <property type="entry name" value="PRK05339.1"/>
    <property type="match status" value="1"/>
</dbReference>
<comment type="catalytic activity">
    <reaction evidence="5">
        <text>[pyruvate, water dikinase]-phosphate + phosphate + H(+) = [pyruvate, water dikinase] + diphosphate</text>
        <dbReference type="Rhea" id="RHEA:48580"/>
        <dbReference type="Rhea" id="RHEA-COMP:11425"/>
        <dbReference type="Rhea" id="RHEA-COMP:11426"/>
        <dbReference type="ChEBI" id="CHEBI:15378"/>
        <dbReference type="ChEBI" id="CHEBI:33019"/>
        <dbReference type="ChEBI" id="CHEBI:43176"/>
        <dbReference type="ChEBI" id="CHEBI:43474"/>
        <dbReference type="ChEBI" id="CHEBI:68546"/>
        <dbReference type="EC" id="2.7.4.28"/>
    </reaction>
</comment>
<dbReference type="Pfam" id="PF03618">
    <property type="entry name" value="Kinase-PPPase"/>
    <property type="match status" value="1"/>
</dbReference>
<protein>
    <recommendedName>
        <fullName evidence="5">Putative phosphoenolpyruvate synthase regulatory protein</fullName>
        <shortName evidence="5">PEP synthase regulatory protein</shortName>
        <shortName evidence="5">PSRP</shortName>
        <ecNumber evidence="5">2.7.11.33</ecNumber>
        <ecNumber evidence="5">2.7.4.28</ecNumber>
    </recommendedName>
    <alternativeName>
        <fullName evidence="5">Pyruvate, water dikinase regulatory protein</fullName>
    </alternativeName>
</protein>
<dbReference type="GO" id="GO:0043531">
    <property type="term" value="F:ADP binding"/>
    <property type="evidence" value="ECO:0007669"/>
    <property type="project" value="UniProtKB-UniRule"/>
</dbReference>
<organism evidence="6 7">
    <name type="scientific">Psychrobacter sanguinis</name>
    <dbReference type="NCBI Taxonomy" id="861445"/>
    <lineage>
        <taxon>Bacteria</taxon>
        <taxon>Pseudomonadati</taxon>
        <taxon>Pseudomonadota</taxon>
        <taxon>Gammaproteobacteria</taxon>
        <taxon>Moraxellales</taxon>
        <taxon>Moraxellaceae</taxon>
        <taxon>Psychrobacter</taxon>
    </lineage>
</organism>
<keyword evidence="2 5" id="KW-0808">Transferase</keyword>
<dbReference type="PANTHER" id="PTHR31756">
    <property type="entry name" value="PYRUVATE, PHOSPHATE DIKINASE REGULATORY PROTEIN 1, CHLOROPLASTIC"/>
    <property type="match status" value="1"/>
</dbReference>
<reference evidence="6 7" key="1">
    <citation type="journal article" date="2019" name="PLoS ONE">
        <title>Pup mortality in New Zealand sea lions (Phocarctos hookeri) at Enderby Island, Auckland Islands, 2013-18.</title>
        <authorList>
            <person name="Michael S.A."/>
            <person name="Hayman D.T.S."/>
            <person name="Gray R."/>
            <person name="Zhang J."/>
            <person name="Rogers L."/>
            <person name="Roe W.D."/>
        </authorList>
    </citation>
    <scope>NUCLEOTIDE SEQUENCE [LARGE SCALE GENOMIC DNA]</scope>
    <source>
        <strain evidence="6 7">SM868</strain>
    </source>
</reference>
<feature type="binding site" evidence="5">
    <location>
        <begin position="179"/>
        <end position="186"/>
    </location>
    <ligand>
        <name>ADP</name>
        <dbReference type="ChEBI" id="CHEBI:456216"/>
    </ligand>
</feature>
<dbReference type="PANTHER" id="PTHR31756:SF3">
    <property type="entry name" value="PYRUVATE, PHOSPHATE DIKINASE REGULATORY PROTEIN 1, CHLOROPLASTIC"/>
    <property type="match status" value="1"/>
</dbReference>
<evidence type="ECO:0000256" key="3">
    <source>
        <dbReference type="ARBA" id="ARBA00022741"/>
    </source>
</evidence>
<keyword evidence="6" id="KW-0670">Pyruvate</keyword>
<proteinExistence type="inferred from homology"/>
<dbReference type="InterPro" id="IPR005177">
    <property type="entry name" value="Kinase-pyrophosphorylase"/>
</dbReference>
<dbReference type="GO" id="GO:0004674">
    <property type="term" value="F:protein serine/threonine kinase activity"/>
    <property type="evidence" value="ECO:0007669"/>
    <property type="project" value="UniProtKB-UniRule"/>
</dbReference>
<evidence type="ECO:0000313" key="6">
    <source>
        <dbReference type="EMBL" id="MUG31853.1"/>
    </source>
</evidence>
<name>A0A844LZ88_9GAMM</name>
<comment type="similarity">
    <text evidence="5">Belongs to the pyruvate, phosphate/water dikinase regulatory protein family. PSRP subfamily.</text>
</comment>